<gene>
    <name evidence="5" type="primary">LOC104704393</name>
</gene>
<dbReference type="InterPro" id="IPR054722">
    <property type="entry name" value="PolX-like_BBD"/>
</dbReference>
<reference evidence="4" key="1">
    <citation type="journal article" date="2014" name="Nat. Commun.">
        <title>The emerging biofuel crop Camelina sativa retains a highly undifferentiated hexaploid genome structure.</title>
        <authorList>
            <person name="Kagale S."/>
            <person name="Koh C."/>
            <person name="Nixon J."/>
            <person name="Bollina V."/>
            <person name="Clarke W.E."/>
            <person name="Tuteja R."/>
            <person name="Spillane C."/>
            <person name="Robinson S.J."/>
            <person name="Links M.G."/>
            <person name="Clarke C."/>
            <person name="Higgins E.E."/>
            <person name="Huebert T."/>
            <person name="Sharpe A.G."/>
            <person name="Parkin I.A."/>
        </authorList>
    </citation>
    <scope>NUCLEOTIDE SEQUENCE [LARGE SCALE GENOMIC DNA]</scope>
    <source>
        <strain evidence="4">cv. DH55</strain>
    </source>
</reference>
<dbReference type="PANTHER" id="PTHR37610">
    <property type="entry name" value="CCHC-TYPE DOMAIN-CONTAINING PROTEIN"/>
    <property type="match status" value="1"/>
</dbReference>
<reference evidence="5" key="2">
    <citation type="submission" date="2025-08" db="UniProtKB">
        <authorList>
            <consortium name="RefSeq"/>
        </authorList>
    </citation>
    <scope>IDENTIFICATION</scope>
    <source>
        <tissue evidence="5">Leaf</tissue>
    </source>
</reference>
<evidence type="ECO:0000313" key="5">
    <source>
        <dbReference type="RefSeq" id="XP_010418794.1"/>
    </source>
</evidence>
<feature type="compositionally biased region" description="Low complexity" evidence="1">
    <location>
        <begin position="288"/>
        <end position="305"/>
    </location>
</feature>
<dbReference type="RefSeq" id="XP_010418794.1">
    <property type="nucleotide sequence ID" value="XM_010420492.1"/>
</dbReference>
<dbReference type="GeneID" id="104704393"/>
<sequence>MEVRRKISPYDLSAADNPRAVRSLPLLKGTNYDEWACRIKTALCSRKKFGFLDGSIARPAEGSPDLEDWWTIQALLVSWIRMTVEPSLRSNISHCDVAKDLWDHLKKCFSVTNGPRIQQLKVELACCKQRGLAIEAYYGKLNRIWDSMATHRPLRVCQCGKCECDLISLQEIDREEDKVHDFLSGLDDSFNTVRSSLVSRTPIQPMEEVYNIVRQEEDMRTNVTKNEAAPEIFAFAVQQRPRMQSSVRPEQALCKHCNRGGHSSDSCFAVVGYREWWGDRPRRRTMQGKSRGSGLPSSGRGRPMSYANVVHVPPVSSQEHANYVITEKDRDGVSELSDVQWNNLVKLLNGRSHSGAGPSNEKQSSKSSFPSWILDTGASHHLTNNYDILTNVRPMSPVLVVLADGRERVSCQEGTVVLGSNLILKPVFYVAELQYDLISLGQLMDENTCIVQMADQFLVIQDHGSRMMIGAGKRDGGTFRFCRTESVALFTTQEAKAYTLWHQRMGHPSARVVGSLPQVSVSVDSDIYNKACDGPYCTPSSSGARYFLTIVDDYSRSVWIYLQHNKTETAANLKGLIAMATTQFQKQVK</sequence>
<dbReference type="InterPro" id="IPR012337">
    <property type="entry name" value="RNaseH-like_sf"/>
</dbReference>
<dbReference type="SUPFAM" id="SSF53098">
    <property type="entry name" value="Ribonuclease H-like"/>
    <property type="match status" value="1"/>
</dbReference>
<organism evidence="4 5">
    <name type="scientific">Camelina sativa</name>
    <name type="common">False flax</name>
    <name type="synonym">Myagrum sativum</name>
    <dbReference type="NCBI Taxonomy" id="90675"/>
    <lineage>
        <taxon>Eukaryota</taxon>
        <taxon>Viridiplantae</taxon>
        <taxon>Streptophyta</taxon>
        <taxon>Embryophyta</taxon>
        <taxon>Tracheophyta</taxon>
        <taxon>Spermatophyta</taxon>
        <taxon>Magnoliopsida</taxon>
        <taxon>eudicotyledons</taxon>
        <taxon>Gunneridae</taxon>
        <taxon>Pentapetalae</taxon>
        <taxon>rosids</taxon>
        <taxon>malvids</taxon>
        <taxon>Brassicales</taxon>
        <taxon>Brassicaceae</taxon>
        <taxon>Camelineae</taxon>
        <taxon>Camelina</taxon>
    </lineage>
</organism>
<dbReference type="Pfam" id="PF22936">
    <property type="entry name" value="Pol_BBD"/>
    <property type="match status" value="1"/>
</dbReference>
<dbReference type="Pfam" id="PF14244">
    <property type="entry name" value="Retrotran_gag_3"/>
    <property type="match status" value="1"/>
</dbReference>
<evidence type="ECO:0000259" key="3">
    <source>
        <dbReference type="Pfam" id="PF22936"/>
    </source>
</evidence>
<accession>A0ABM0T0B0</accession>
<dbReference type="PANTHER" id="PTHR37610:SF101">
    <property type="entry name" value="(RAPE) HYPOTHETICAL PROTEIN"/>
    <property type="match status" value="1"/>
</dbReference>
<feature type="domain" description="Retrovirus-related Pol polyprotein from transposon TNT 1-94-like beta-barrel" evidence="3">
    <location>
        <begin position="372"/>
        <end position="446"/>
    </location>
</feature>
<proteinExistence type="predicted"/>
<evidence type="ECO:0000256" key="1">
    <source>
        <dbReference type="SAM" id="MobiDB-lite"/>
    </source>
</evidence>
<name>A0ABM0T0B0_CAMSA</name>
<evidence type="ECO:0000259" key="2">
    <source>
        <dbReference type="Pfam" id="PF14244"/>
    </source>
</evidence>
<keyword evidence="4" id="KW-1185">Reference proteome</keyword>
<dbReference type="Proteomes" id="UP000694864">
    <property type="component" value="Chromosome 7"/>
</dbReference>
<dbReference type="InterPro" id="IPR029472">
    <property type="entry name" value="Copia-like_N"/>
</dbReference>
<protein>
    <submittedName>
        <fullName evidence="5">Uncharacterized protein LOC104704393</fullName>
    </submittedName>
</protein>
<feature type="domain" description="Retrotransposon Copia-like N-terminal" evidence="2">
    <location>
        <begin position="25"/>
        <end position="60"/>
    </location>
</feature>
<feature type="region of interest" description="Disordered" evidence="1">
    <location>
        <begin position="283"/>
        <end position="306"/>
    </location>
</feature>
<evidence type="ECO:0000313" key="4">
    <source>
        <dbReference type="Proteomes" id="UP000694864"/>
    </source>
</evidence>